<feature type="compositionally biased region" description="Low complexity" evidence="1">
    <location>
        <begin position="334"/>
        <end position="345"/>
    </location>
</feature>
<sequence length="474" mass="48712">MATASKRSSSSSSLADMATVLPPPPPTPMTAESGGPLALTPPPSTPAFSSELTSSINRFSMASPVAERNSVVDDNNNSNSNNGAAPSARSPAHNTESFFAQNRAILLSGLPRSPKDTPSPGGGGSSSSSGGGGGAAEQHAKTAKPPAPPGRRLTPLVTLHNAPGYTHLAPPPSANSPLMSPRAISPCVYVKATGPWRKGGRSSSPESLSAKAERGRGDSGGEKDNGDDSDSGHGRGAAKKATATVTATVTATTATTAKLTPPPEGRLYVTALVRPAGPGRESFAIEREFDLQALLKAVPQPDHRSPSTVHILPSPVVRSPLTQLPYLNAAAAASAATNTNTGTASPTRTETKASRKRAAPDASLESAPSPHPSRRQQSRQHSRQSSQKDLPSPDQYLGSSGIPIPIRPHPALGGLPGLAAVILSGHIHAGDVIELPLPHPEAWTQTVSYVYKNHGDLTDAVRENIAYLGGKLDG</sequence>
<evidence type="ECO:0000313" key="3">
    <source>
        <dbReference type="Proteomes" id="UP000076874"/>
    </source>
</evidence>
<comment type="caution">
    <text evidence="2">The sequence shown here is derived from an EMBL/GenBank/DDBJ whole genome shotgun (WGS) entry which is preliminary data.</text>
</comment>
<dbReference type="AlphaFoldDB" id="A0A162ICU5"/>
<reference evidence="2 3" key="1">
    <citation type="journal article" date="2016" name="Genome Biol. Evol.">
        <title>Divergent and convergent evolution of fungal pathogenicity.</title>
        <authorList>
            <person name="Shang Y."/>
            <person name="Xiao G."/>
            <person name="Zheng P."/>
            <person name="Cen K."/>
            <person name="Zhan S."/>
            <person name="Wang C."/>
        </authorList>
    </citation>
    <scope>NUCLEOTIDE SEQUENCE [LARGE SCALE GENOMIC DNA]</scope>
    <source>
        <strain evidence="2 3">RCEF 264</strain>
    </source>
</reference>
<protein>
    <submittedName>
        <fullName evidence="2">Uncharacterized protein</fullName>
    </submittedName>
</protein>
<feature type="compositionally biased region" description="Basic and acidic residues" evidence="1">
    <location>
        <begin position="211"/>
        <end position="233"/>
    </location>
</feature>
<feature type="region of interest" description="Disordered" evidence="1">
    <location>
        <begin position="66"/>
        <end position="181"/>
    </location>
</feature>
<gene>
    <name evidence="2" type="ORF">SPI_08410</name>
</gene>
<feature type="compositionally biased region" description="Basic residues" evidence="1">
    <location>
        <begin position="372"/>
        <end position="382"/>
    </location>
</feature>
<feature type="region of interest" description="Disordered" evidence="1">
    <location>
        <begin position="334"/>
        <end position="403"/>
    </location>
</feature>
<evidence type="ECO:0000313" key="2">
    <source>
        <dbReference type="EMBL" id="OAA55315.1"/>
    </source>
</evidence>
<dbReference type="OrthoDB" id="3492129at2759"/>
<evidence type="ECO:0000256" key="1">
    <source>
        <dbReference type="SAM" id="MobiDB-lite"/>
    </source>
</evidence>
<keyword evidence="3" id="KW-1185">Reference proteome</keyword>
<organism evidence="2 3">
    <name type="scientific">Niveomyces insectorum RCEF 264</name>
    <dbReference type="NCBI Taxonomy" id="1081102"/>
    <lineage>
        <taxon>Eukaryota</taxon>
        <taxon>Fungi</taxon>
        <taxon>Dikarya</taxon>
        <taxon>Ascomycota</taxon>
        <taxon>Pezizomycotina</taxon>
        <taxon>Sordariomycetes</taxon>
        <taxon>Hypocreomycetidae</taxon>
        <taxon>Hypocreales</taxon>
        <taxon>Cordycipitaceae</taxon>
        <taxon>Niveomyces</taxon>
    </lineage>
</organism>
<feature type="region of interest" description="Disordered" evidence="1">
    <location>
        <begin position="193"/>
        <end position="246"/>
    </location>
</feature>
<dbReference type="EMBL" id="AZHD01000020">
    <property type="protein sequence ID" value="OAA55315.1"/>
    <property type="molecule type" value="Genomic_DNA"/>
</dbReference>
<dbReference type="Proteomes" id="UP000076874">
    <property type="component" value="Unassembled WGS sequence"/>
</dbReference>
<feature type="compositionally biased region" description="Gly residues" evidence="1">
    <location>
        <begin position="120"/>
        <end position="135"/>
    </location>
</feature>
<name>A0A162ICU5_9HYPO</name>
<accession>A0A162ICU5</accession>
<feature type="compositionally biased region" description="Low complexity" evidence="1">
    <location>
        <begin position="72"/>
        <end position="82"/>
    </location>
</feature>
<proteinExistence type="predicted"/>
<feature type="region of interest" description="Disordered" evidence="1">
    <location>
        <begin position="1"/>
        <end position="52"/>
    </location>
</feature>